<reference evidence="1" key="1">
    <citation type="submission" date="2018-05" db="EMBL/GenBank/DDBJ databases">
        <authorList>
            <person name="Lanie J.A."/>
            <person name="Ng W.-L."/>
            <person name="Kazmierczak K.M."/>
            <person name="Andrzejewski T.M."/>
            <person name="Davidsen T.M."/>
            <person name="Wayne K.J."/>
            <person name="Tettelin H."/>
            <person name="Glass J.I."/>
            <person name="Rusch D."/>
            <person name="Podicherti R."/>
            <person name="Tsui H.-C.T."/>
            <person name="Winkler M.E."/>
        </authorList>
    </citation>
    <scope>NUCLEOTIDE SEQUENCE</scope>
</reference>
<dbReference type="EMBL" id="UINC01100877">
    <property type="protein sequence ID" value="SVC61270.1"/>
    <property type="molecule type" value="Genomic_DNA"/>
</dbReference>
<proteinExistence type="predicted"/>
<protein>
    <submittedName>
        <fullName evidence="1">Uncharacterized protein</fullName>
    </submittedName>
</protein>
<accession>A0A382NKU0</accession>
<sequence>RGNSDFVPVGRQQSTAFYNFHPDEETLIRTALDFTAPLAPPLTAYGTLSLYLLKFALIGHAPVDLDTPQDAALIFIRIIPAHGIGGSVHSRSTQPRKISARA</sequence>
<evidence type="ECO:0000313" key="1">
    <source>
        <dbReference type="EMBL" id="SVC61270.1"/>
    </source>
</evidence>
<name>A0A382NKU0_9ZZZZ</name>
<gene>
    <name evidence="1" type="ORF">METZ01_LOCUS314124</name>
</gene>
<organism evidence="1">
    <name type="scientific">marine metagenome</name>
    <dbReference type="NCBI Taxonomy" id="408172"/>
    <lineage>
        <taxon>unclassified sequences</taxon>
        <taxon>metagenomes</taxon>
        <taxon>ecological metagenomes</taxon>
    </lineage>
</organism>
<dbReference type="AlphaFoldDB" id="A0A382NKU0"/>
<feature type="non-terminal residue" evidence="1">
    <location>
        <position position="1"/>
    </location>
</feature>